<feature type="compositionally biased region" description="Basic and acidic residues" evidence="1">
    <location>
        <begin position="479"/>
        <end position="498"/>
    </location>
</feature>
<keyword evidence="3" id="KW-1185">Reference proteome</keyword>
<feature type="compositionally biased region" description="Basic and acidic residues" evidence="1">
    <location>
        <begin position="92"/>
        <end position="101"/>
    </location>
</feature>
<feature type="compositionally biased region" description="Low complexity" evidence="1">
    <location>
        <begin position="71"/>
        <end position="84"/>
    </location>
</feature>
<accession>A0ABR2I4C2</accession>
<reference evidence="2 3" key="1">
    <citation type="journal article" date="2024" name="IMA Fungus">
        <title>Apiospora arundinis, a panoply of carbohydrate-active enzymes and secondary metabolites.</title>
        <authorList>
            <person name="Sorensen T."/>
            <person name="Petersen C."/>
            <person name="Muurmann A.T."/>
            <person name="Christiansen J.V."/>
            <person name="Brundto M.L."/>
            <person name="Overgaard C.K."/>
            <person name="Boysen A.T."/>
            <person name="Wollenberg R.D."/>
            <person name="Larsen T.O."/>
            <person name="Sorensen J.L."/>
            <person name="Nielsen K.L."/>
            <person name="Sondergaard T.E."/>
        </authorList>
    </citation>
    <scope>NUCLEOTIDE SEQUENCE [LARGE SCALE GENOMIC DNA]</scope>
    <source>
        <strain evidence="2 3">AAU 773</strain>
    </source>
</reference>
<name>A0ABR2I4C2_9PEZI</name>
<proteinExistence type="predicted"/>
<feature type="region of interest" description="Disordered" evidence="1">
    <location>
        <begin position="352"/>
        <end position="376"/>
    </location>
</feature>
<dbReference type="EMBL" id="JAPCWZ010000007">
    <property type="protein sequence ID" value="KAK8857022.1"/>
    <property type="molecule type" value="Genomic_DNA"/>
</dbReference>
<dbReference type="Proteomes" id="UP001390339">
    <property type="component" value="Unassembled WGS sequence"/>
</dbReference>
<evidence type="ECO:0000256" key="1">
    <source>
        <dbReference type="SAM" id="MobiDB-lite"/>
    </source>
</evidence>
<evidence type="ECO:0000313" key="3">
    <source>
        <dbReference type="Proteomes" id="UP001390339"/>
    </source>
</evidence>
<evidence type="ECO:0000313" key="2">
    <source>
        <dbReference type="EMBL" id="KAK8857022.1"/>
    </source>
</evidence>
<sequence>MSEEEAKSDIISSPSSQGQRLVEPSEHGEESCQHAGDTAVPQSHPTESSSTTIAASPSQESEPLVTAATPSDEASSYRSAISSSQEPGFEEPSPHSEGGREYAEHMAIPLPQAIESSSATTTTTTTATLSSLLQEPDLPVATANFLTALKDLKFLTLPNPYITPYGKQEIHTLTSASWPAQELLLESVWGTPDAPGPLASFDGIRLLDEDAERLTDAVNAAAYCLLAILVQMGLLKGVRVEQKATGAEIDGNCCPAIQSGQHNNDLLVTWTTAQTLNHRFKSAHEAVHELTETLREVLTKYGVKHSEPTSDHSLLTTPALPAASKNEESQPEPDSLIGRAIKRIGAFIRARLLPPEPQEEEEEPSVLGYDDGADDNPEFLRDKLEYQYLTRRYPTTKNFSRREPKHINYHKEAEQRFVDLQAKFDERQQSHPHLHTSTGQLLFRRQVETRILLHRGWQSSLMRKDSEGVGEGKVAGSQDKTEEKTQGAHQQEPEVLKT</sequence>
<feature type="compositionally biased region" description="Polar residues" evidence="1">
    <location>
        <begin position="40"/>
        <end position="61"/>
    </location>
</feature>
<feature type="compositionally biased region" description="Polar residues" evidence="1">
    <location>
        <begin position="10"/>
        <end position="19"/>
    </location>
</feature>
<organism evidence="2 3">
    <name type="scientific">Apiospora arundinis</name>
    <dbReference type="NCBI Taxonomy" id="335852"/>
    <lineage>
        <taxon>Eukaryota</taxon>
        <taxon>Fungi</taxon>
        <taxon>Dikarya</taxon>
        <taxon>Ascomycota</taxon>
        <taxon>Pezizomycotina</taxon>
        <taxon>Sordariomycetes</taxon>
        <taxon>Xylariomycetidae</taxon>
        <taxon>Amphisphaeriales</taxon>
        <taxon>Apiosporaceae</taxon>
        <taxon>Apiospora</taxon>
    </lineage>
</organism>
<gene>
    <name evidence="2" type="ORF">PGQ11_012934</name>
</gene>
<feature type="compositionally biased region" description="Basic and acidic residues" evidence="1">
    <location>
        <begin position="23"/>
        <end position="32"/>
    </location>
</feature>
<feature type="region of interest" description="Disordered" evidence="1">
    <location>
        <begin position="462"/>
        <end position="498"/>
    </location>
</feature>
<comment type="caution">
    <text evidence="2">The sequence shown here is derived from an EMBL/GenBank/DDBJ whole genome shotgun (WGS) entry which is preliminary data.</text>
</comment>
<feature type="region of interest" description="Disordered" evidence="1">
    <location>
        <begin position="1"/>
        <end position="101"/>
    </location>
</feature>
<protein>
    <submittedName>
        <fullName evidence="2">Uncharacterized protein</fullName>
    </submittedName>
</protein>